<protein>
    <submittedName>
        <fullName evidence="11">Murein L,D-transpeptidase</fullName>
    </submittedName>
</protein>
<comment type="similarity">
    <text evidence="2">Belongs to the YkuD family.</text>
</comment>
<feature type="domain" description="L,D-TPase catalytic" evidence="10">
    <location>
        <begin position="459"/>
        <end position="654"/>
    </location>
</feature>
<dbReference type="Gene3D" id="1.10.101.10">
    <property type="entry name" value="PGBD-like superfamily/PGBD"/>
    <property type="match status" value="1"/>
</dbReference>
<dbReference type="Pfam" id="PF03734">
    <property type="entry name" value="YkuD"/>
    <property type="match status" value="1"/>
</dbReference>
<comment type="pathway">
    <text evidence="1 7">Cell wall biogenesis; peptidoglycan biosynthesis.</text>
</comment>
<dbReference type="PANTHER" id="PTHR41533">
    <property type="entry name" value="L,D-TRANSPEPTIDASE HI_1667-RELATED"/>
    <property type="match status" value="1"/>
</dbReference>
<name>A0ABW4JUN8_9HYPH</name>
<keyword evidence="5 7" id="KW-0573">Peptidoglycan synthesis</keyword>
<evidence type="ECO:0000256" key="5">
    <source>
        <dbReference type="ARBA" id="ARBA00022984"/>
    </source>
</evidence>
<dbReference type="SUPFAM" id="SSF141523">
    <property type="entry name" value="L,D-transpeptidase catalytic domain-like"/>
    <property type="match status" value="1"/>
</dbReference>
<evidence type="ECO:0000256" key="2">
    <source>
        <dbReference type="ARBA" id="ARBA00005992"/>
    </source>
</evidence>
<evidence type="ECO:0000256" key="8">
    <source>
        <dbReference type="SAM" id="MobiDB-lite"/>
    </source>
</evidence>
<evidence type="ECO:0000256" key="6">
    <source>
        <dbReference type="ARBA" id="ARBA00023316"/>
    </source>
</evidence>
<comment type="caution">
    <text evidence="11">The sequence shown here is derived from an EMBL/GenBank/DDBJ whole genome shotgun (WGS) entry which is preliminary data.</text>
</comment>
<feature type="active site" description="Proton donor/acceptor" evidence="7">
    <location>
        <position position="591"/>
    </location>
</feature>
<keyword evidence="9" id="KW-0732">Signal</keyword>
<keyword evidence="4 7" id="KW-0133">Cell shape</keyword>
<feature type="active site" description="Nucleophile" evidence="7">
    <location>
        <position position="610"/>
    </location>
</feature>
<evidence type="ECO:0000256" key="3">
    <source>
        <dbReference type="ARBA" id="ARBA00022679"/>
    </source>
</evidence>
<keyword evidence="3" id="KW-0808">Transferase</keyword>
<dbReference type="InterPro" id="IPR036365">
    <property type="entry name" value="PGBD-like_sf"/>
</dbReference>
<accession>A0ABW4JUN8</accession>
<reference evidence="12" key="1">
    <citation type="journal article" date="2019" name="Int. J. Syst. Evol. Microbiol.">
        <title>The Global Catalogue of Microorganisms (GCM) 10K type strain sequencing project: providing services to taxonomists for standard genome sequencing and annotation.</title>
        <authorList>
            <consortium name="The Broad Institute Genomics Platform"/>
            <consortium name="The Broad Institute Genome Sequencing Center for Infectious Disease"/>
            <person name="Wu L."/>
            <person name="Ma J."/>
        </authorList>
    </citation>
    <scope>NUCLEOTIDE SEQUENCE [LARGE SCALE GENOMIC DNA]</scope>
    <source>
        <strain evidence="12">JCM 3369</strain>
    </source>
</reference>
<dbReference type="EMBL" id="JBHUFA010000001">
    <property type="protein sequence ID" value="MFD1694403.1"/>
    <property type="molecule type" value="Genomic_DNA"/>
</dbReference>
<dbReference type="InterPro" id="IPR005490">
    <property type="entry name" value="LD_TPept_cat_dom"/>
</dbReference>
<evidence type="ECO:0000313" key="12">
    <source>
        <dbReference type="Proteomes" id="UP001597327"/>
    </source>
</evidence>
<dbReference type="InterPro" id="IPR038063">
    <property type="entry name" value="Transpep_catalytic_dom"/>
</dbReference>
<dbReference type="Gene3D" id="2.40.440.10">
    <property type="entry name" value="L,D-transpeptidase catalytic domain-like"/>
    <property type="match status" value="1"/>
</dbReference>
<evidence type="ECO:0000256" key="4">
    <source>
        <dbReference type="ARBA" id="ARBA00022960"/>
    </source>
</evidence>
<evidence type="ECO:0000256" key="1">
    <source>
        <dbReference type="ARBA" id="ARBA00004752"/>
    </source>
</evidence>
<feature type="signal peptide" evidence="9">
    <location>
        <begin position="1"/>
        <end position="49"/>
    </location>
</feature>
<feature type="compositionally biased region" description="Low complexity" evidence="8">
    <location>
        <begin position="137"/>
        <end position="147"/>
    </location>
</feature>
<dbReference type="PROSITE" id="PS52029">
    <property type="entry name" value="LD_TPASE"/>
    <property type="match status" value="1"/>
</dbReference>
<evidence type="ECO:0000259" key="10">
    <source>
        <dbReference type="PROSITE" id="PS52029"/>
    </source>
</evidence>
<gene>
    <name evidence="11" type="ORF">ACFSC7_02670</name>
</gene>
<dbReference type="InterPro" id="IPR036366">
    <property type="entry name" value="PGBDSf"/>
</dbReference>
<dbReference type="RefSeq" id="WP_149891739.1">
    <property type="nucleotide sequence ID" value="NZ_JBHUFA010000001.1"/>
</dbReference>
<dbReference type="InterPro" id="IPR045380">
    <property type="entry name" value="LD_TPept_scaffold_dom"/>
</dbReference>
<feature type="region of interest" description="Disordered" evidence="8">
    <location>
        <begin position="137"/>
        <end position="167"/>
    </location>
</feature>
<dbReference type="InterPro" id="IPR052905">
    <property type="entry name" value="LD-transpeptidase_YkuD-like"/>
</dbReference>
<dbReference type="SUPFAM" id="SSF47090">
    <property type="entry name" value="PGBD-like"/>
    <property type="match status" value="1"/>
</dbReference>
<dbReference type="CDD" id="cd16913">
    <property type="entry name" value="YkuD_like"/>
    <property type="match status" value="1"/>
</dbReference>
<keyword evidence="12" id="KW-1185">Reference proteome</keyword>
<feature type="chain" id="PRO_5047108850" evidence="9">
    <location>
        <begin position="50"/>
        <end position="691"/>
    </location>
</feature>
<sequence>MQGLPEFTLRQASQDTSARGRKVAAGARWRASSALTLTLALALSAPFLAATTDDVRAEGFFKRLFNPQAAAPTKAVEQDRQRIIDAADNSYVPAPKYFTYKADPLVPVDFKDLAKVTTAAVAAPVAPAATTAGTAEAAPAATPAPDANGVAATPATGESPAAVGSDAPAAPATVQLTAFDQARPALSDLSLTALKEVGSALVTFYREHPDFVWVTDGRVNERAQAVLGGLAAADAYGLDPQDYLVEMPNVDLLPEAERAAALMGFEMALSKAALTYMLDAERGRVDPNRISGYHDLPRHKVDLVAGLKGVAAAPDALAALVSHQPDNAPFKALASELARLRAEDANADPIVIAPGTLIKPGQSNPELKNVMAAIRKNGSRELQDAHAETILAYQDGEEYTPALVELVKGFQKENGLSADGVIGKNSVRALVGETNVARIAKVELAMERLRWLPETLGERRVFINQPAYTATYYEPGSEPLSMRAVVGKKSNQTNFFYDKIEYVEYNPYWGVPYSIIVNEMLPKLARDPSYLDNAGYEVTTANGRQVSSASVDWHAVATKKASVNVRQYPGASNALGELKILFPNKHHIYMHDTPSRNLFSRDERAFSHGCVRLQDPRAMAAAVLGKNKDYVSGRIAQGQNDQDNVTADIPVYVAYFTAWPQDDGKIGYFSDVYDRDMKLLEAIKTTDQTRG</sequence>
<dbReference type="Proteomes" id="UP001597327">
    <property type="component" value="Unassembled WGS sequence"/>
</dbReference>
<evidence type="ECO:0000256" key="9">
    <source>
        <dbReference type="SAM" id="SignalP"/>
    </source>
</evidence>
<dbReference type="PANTHER" id="PTHR41533:SF2">
    <property type="entry name" value="BLR7131 PROTEIN"/>
    <property type="match status" value="1"/>
</dbReference>
<dbReference type="Pfam" id="PF20142">
    <property type="entry name" value="Scaffold"/>
    <property type="match status" value="1"/>
</dbReference>
<evidence type="ECO:0000313" key="11">
    <source>
        <dbReference type="EMBL" id="MFD1694403.1"/>
    </source>
</evidence>
<proteinExistence type="inferred from homology"/>
<organism evidence="11 12">
    <name type="scientific">Roseibium aestuarii</name>
    <dbReference type="NCBI Taxonomy" id="2600299"/>
    <lineage>
        <taxon>Bacteria</taxon>
        <taxon>Pseudomonadati</taxon>
        <taxon>Pseudomonadota</taxon>
        <taxon>Alphaproteobacteria</taxon>
        <taxon>Hyphomicrobiales</taxon>
        <taxon>Stappiaceae</taxon>
        <taxon>Roseibium</taxon>
    </lineage>
</organism>
<keyword evidence="6 7" id="KW-0961">Cell wall biogenesis/degradation</keyword>
<evidence type="ECO:0000256" key="7">
    <source>
        <dbReference type="PROSITE-ProRule" id="PRU01373"/>
    </source>
</evidence>